<dbReference type="AlphaFoldDB" id="I7LF66"/>
<organism evidence="2">
    <name type="scientific">Hydrangea macrophylla subsp. macrophylla</name>
    <dbReference type="NCBI Taxonomy" id="1206467"/>
    <lineage>
        <taxon>Eukaryota</taxon>
        <taxon>Viridiplantae</taxon>
        <taxon>Streptophyta</taxon>
        <taxon>Embryophyta</taxon>
        <taxon>Tracheophyta</taxon>
        <taxon>Spermatophyta</taxon>
        <taxon>Magnoliopsida</taxon>
        <taxon>eudicotyledons</taxon>
        <taxon>Gunneridae</taxon>
        <taxon>Pentapetalae</taxon>
        <taxon>asterids</taxon>
        <taxon>Cornales</taxon>
        <taxon>Hydrangeaceae</taxon>
        <taxon>Hydrangeeae</taxon>
        <taxon>Hydrangea</taxon>
        <taxon>Hydrangea sect. Macrophyllae</taxon>
    </lineage>
</organism>
<sequence>CEIHPSSSLGCGHVLFIWLLIGMRGKGSREPLTTCCLHYTNNPLLSMGGFGKTTLIKEVGKQAKKDGLFDEVVMPLCPKTLMLKGFKVKCGELGLILQEESESIEQGGLII</sequence>
<dbReference type="EMBL" id="HE956725">
    <property type="protein sequence ID" value="CCJ05420.1"/>
    <property type="molecule type" value="mRNA"/>
</dbReference>
<feature type="chain" id="PRO_5003711639" evidence="1">
    <location>
        <begin position="28"/>
        <end position="111"/>
    </location>
</feature>
<evidence type="ECO:0000313" key="2">
    <source>
        <dbReference type="EMBL" id="CCJ05420.1"/>
    </source>
</evidence>
<reference evidence="2" key="1">
    <citation type="journal article" date="2013" name="Mol. Biol. Rep.">
        <title>R gene expression changes related to Cercospora hydrangeae L.</title>
        <authorList>
            <person name="Kafantaris I."/>
            <person name="Woodrow P."/>
            <person name="Carillo P."/>
        </authorList>
    </citation>
    <scope>NUCLEOTIDE SEQUENCE</scope>
</reference>
<proteinExistence type="evidence at transcript level"/>
<protein>
    <submittedName>
        <fullName evidence="2">Putative non-TIR-NBS-containing resistance protein</fullName>
    </submittedName>
</protein>
<keyword evidence="1" id="KW-0732">Signal</keyword>
<name>I7LF66_HYDMC</name>
<feature type="non-terminal residue" evidence="2">
    <location>
        <position position="111"/>
    </location>
</feature>
<accession>I7LF66</accession>
<evidence type="ECO:0000256" key="1">
    <source>
        <dbReference type="SAM" id="SignalP"/>
    </source>
</evidence>
<gene>
    <name evidence="2" type="primary">r12</name>
</gene>
<feature type="non-terminal residue" evidence="2">
    <location>
        <position position="1"/>
    </location>
</feature>
<feature type="signal peptide" evidence="1">
    <location>
        <begin position="1"/>
        <end position="27"/>
    </location>
</feature>